<evidence type="ECO:0000256" key="1">
    <source>
        <dbReference type="ARBA" id="ARBA00004749"/>
    </source>
</evidence>
<feature type="domain" description="ABC1 atypical kinase-like" evidence="7">
    <location>
        <begin position="260"/>
        <end position="379"/>
    </location>
</feature>
<evidence type="ECO:0000256" key="5">
    <source>
        <dbReference type="ARBA" id="ARBA00022840"/>
    </source>
</evidence>
<feature type="region of interest" description="Disordered" evidence="6">
    <location>
        <begin position="63"/>
        <end position="109"/>
    </location>
</feature>
<keyword evidence="5" id="KW-0067">ATP-binding</keyword>
<evidence type="ECO:0000256" key="6">
    <source>
        <dbReference type="SAM" id="MobiDB-lite"/>
    </source>
</evidence>
<dbReference type="InterPro" id="IPR051409">
    <property type="entry name" value="Atypical_kinase_ADCK"/>
</dbReference>
<feature type="compositionally biased region" description="Polar residues" evidence="6">
    <location>
        <begin position="63"/>
        <end position="100"/>
    </location>
</feature>
<evidence type="ECO:0000256" key="2">
    <source>
        <dbReference type="ARBA" id="ARBA00009670"/>
    </source>
</evidence>
<dbReference type="GeneID" id="100370179"/>
<feature type="compositionally biased region" description="Basic and acidic residues" evidence="6">
    <location>
        <begin position="121"/>
        <end position="132"/>
    </location>
</feature>
<dbReference type="InterPro" id="IPR034646">
    <property type="entry name" value="ADCK3_dom"/>
</dbReference>
<evidence type="ECO:0000313" key="8">
    <source>
        <dbReference type="Proteomes" id="UP000694865"/>
    </source>
</evidence>
<evidence type="ECO:0000256" key="3">
    <source>
        <dbReference type="ARBA" id="ARBA00022679"/>
    </source>
</evidence>
<sequence length="379" mass="42086">MSRFADLRVVSKGLQNVARAFCKHQENVLKDKMGNCSMRKMFDGVQTKAEETISDAMTKVKNPSWSKASTSGTNGSAFNGSPFTTPVDTNLDSATTNNNAKAFHSDSSHYATSFTTEELMKQKARNTDDGRPPKSPPPITPRPRPTVNASSKPKVRQTLSDRSRERKVPASRAGRMMNFGSLAAGLGMGAIAEFTRRAVGAKDDNSKMFDKSAFLTEANAERIVNTLCKVRGAALKLGQLLSIQDNSMISPQLQSVFERVRQSADFMPIWQMEKVLQRELGDDWRSKVKSFESKPFAAASIGQVHHATLHDGREVALKIQYPGVAQGIDSDIDNIMAILNMWNVLPEGMYAENAIVVARREMLWEVDYVREAKMSQRFR</sequence>
<evidence type="ECO:0000256" key="4">
    <source>
        <dbReference type="ARBA" id="ARBA00022741"/>
    </source>
</evidence>
<organism evidence="8 9">
    <name type="scientific">Saccoglossus kowalevskii</name>
    <name type="common">Acorn worm</name>
    <dbReference type="NCBI Taxonomy" id="10224"/>
    <lineage>
        <taxon>Eukaryota</taxon>
        <taxon>Metazoa</taxon>
        <taxon>Hemichordata</taxon>
        <taxon>Enteropneusta</taxon>
        <taxon>Harrimaniidae</taxon>
        <taxon>Saccoglossus</taxon>
    </lineage>
</organism>
<proteinExistence type="inferred from homology"/>
<comment type="pathway">
    <text evidence="1">Cofactor biosynthesis; ubiquinone biosynthesis.</text>
</comment>
<dbReference type="PANTHER" id="PTHR43851:SF3">
    <property type="entry name" value="COENZYME Q8"/>
    <property type="match status" value="1"/>
</dbReference>
<gene>
    <name evidence="9" type="primary">LOC100370179</name>
</gene>
<keyword evidence="8" id="KW-1185">Reference proteome</keyword>
<keyword evidence="3" id="KW-0808">Transferase</keyword>
<evidence type="ECO:0000313" key="9">
    <source>
        <dbReference type="RefSeq" id="XP_006824668.1"/>
    </source>
</evidence>
<dbReference type="InterPro" id="IPR004147">
    <property type="entry name" value="ABC1_dom"/>
</dbReference>
<feature type="region of interest" description="Disordered" evidence="6">
    <location>
        <begin position="121"/>
        <end position="172"/>
    </location>
</feature>
<name>A0ABM0MXC7_SACKO</name>
<dbReference type="SUPFAM" id="SSF56112">
    <property type="entry name" value="Protein kinase-like (PK-like)"/>
    <property type="match status" value="1"/>
</dbReference>
<evidence type="ECO:0000259" key="7">
    <source>
        <dbReference type="Pfam" id="PF03109"/>
    </source>
</evidence>
<protein>
    <submittedName>
        <fullName evidence="9">Chaperone activity of bc1 complex-like, mitochondrial-like</fullName>
    </submittedName>
</protein>
<dbReference type="CDD" id="cd13970">
    <property type="entry name" value="ABC1_ADCK3"/>
    <property type="match status" value="1"/>
</dbReference>
<reference evidence="9" key="1">
    <citation type="submission" date="2025-08" db="UniProtKB">
        <authorList>
            <consortium name="RefSeq"/>
        </authorList>
    </citation>
    <scope>IDENTIFICATION</scope>
    <source>
        <tissue evidence="9">Testes</tissue>
    </source>
</reference>
<keyword evidence="4" id="KW-0547">Nucleotide-binding</keyword>
<dbReference type="PANTHER" id="PTHR43851">
    <property type="match status" value="1"/>
</dbReference>
<dbReference type="RefSeq" id="XP_006824668.1">
    <property type="nucleotide sequence ID" value="XM_006824605.1"/>
</dbReference>
<dbReference type="Pfam" id="PF03109">
    <property type="entry name" value="ABC1"/>
    <property type="match status" value="1"/>
</dbReference>
<feature type="compositionally biased region" description="Basic and acidic residues" evidence="6">
    <location>
        <begin position="159"/>
        <end position="168"/>
    </location>
</feature>
<accession>A0ABM0MXC7</accession>
<feature type="compositionally biased region" description="Pro residues" evidence="6">
    <location>
        <begin position="133"/>
        <end position="144"/>
    </location>
</feature>
<dbReference type="Proteomes" id="UP000694865">
    <property type="component" value="Unplaced"/>
</dbReference>
<comment type="similarity">
    <text evidence="2">Belongs to the protein kinase superfamily. ADCK protein kinase family.</text>
</comment>
<dbReference type="InterPro" id="IPR011009">
    <property type="entry name" value="Kinase-like_dom_sf"/>
</dbReference>